<evidence type="ECO:0000313" key="6">
    <source>
        <dbReference type="Proteomes" id="UP000266287"/>
    </source>
</evidence>
<evidence type="ECO:0000256" key="3">
    <source>
        <dbReference type="ARBA" id="ARBA00023014"/>
    </source>
</evidence>
<reference evidence="5 6" key="1">
    <citation type="submission" date="2018-08" db="EMBL/GenBank/DDBJ databases">
        <title>Draft genome of candidate division NPL-UPA2 bacterium Unc8 that adapted to ultra-basic serpentinizing groundwater.</title>
        <authorList>
            <person name="Ishii S."/>
            <person name="Suzuki S."/>
            <person name="Nealson K.H."/>
        </authorList>
    </citation>
    <scope>NUCLEOTIDE SEQUENCE [LARGE SCALE GENOMIC DNA]</scope>
    <source>
        <strain evidence="5">Unc8</strain>
    </source>
</reference>
<dbReference type="Proteomes" id="UP000266287">
    <property type="component" value="Unassembled WGS sequence"/>
</dbReference>
<dbReference type="InterPro" id="IPR017896">
    <property type="entry name" value="4Fe4S_Fe-S-bd"/>
</dbReference>
<evidence type="ECO:0000259" key="4">
    <source>
        <dbReference type="PROSITE" id="PS51379"/>
    </source>
</evidence>
<dbReference type="GO" id="GO:0046872">
    <property type="term" value="F:metal ion binding"/>
    <property type="evidence" value="ECO:0007669"/>
    <property type="project" value="UniProtKB-KW"/>
</dbReference>
<evidence type="ECO:0000256" key="1">
    <source>
        <dbReference type="ARBA" id="ARBA00022723"/>
    </source>
</evidence>
<dbReference type="EMBL" id="NDHY01000001">
    <property type="protein sequence ID" value="RII01002.1"/>
    <property type="molecule type" value="Genomic_DNA"/>
</dbReference>
<dbReference type="PROSITE" id="PS00198">
    <property type="entry name" value="4FE4S_FER_1"/>
    <property type="match status" value="2"/>
</dbReference>
<organism evidence="5 6">
    <name type="scientific">candidate division NPL-UPA2 bacterium Unc8</name>
    <dbReference type="NCBI Taxonomy" id="1980939"/>
    <lineage>
        <taxon>Bacteria</taxon>
    </lineage>
</organism>
<keyword evidence="3" id="KW-0411">Iron-sulfur</keyword>
<name>A0A399G0F4_UNCN2</name>
<sequence>MTAFSLPRNEADDFLVALIEKQSLFAPVEKDSIISYQLVANPGDALWNFSNSTVPPKGILFPQTETLFKFTGSEVSGGIELPPQEKETVIFGIRPCDGRAFKIVDHIFGWDYQDPYYLERRARTVLVGLSCYEPASNCFCTSLNGGPSSKEGLDMLLTDLGDRYYLEVLTDKGGKLLNKNRKLFALALDSDTKEKNSLSKKVESKLKRKVMSCDELQKKMGDLKEHKFWEETSLRCLGCGICTYLCPTCHCFDMQDEVTDGKGRRVRMWDSCMFREYTLHASGENPRPTRVERFKNRLYHKYKYYPDSFKITACVGCGRCTRYCPANLDLIDILTEIGKI</sequence>
<evidence type="ECO:0000313" key="5">
    <source>
        <dbReference type="EMBL" id="RII01002.1"/>
    </source>
</evidence>
<dbReference type="GO" id="GO:0051536">
    <property type="term" value="F:iron-sulfur cluster binding"/>
    <property type="evidence" value="ECO:0007669"/>
    <property type="project" value="UniProtKB-KW"/>
</dbReference>
<protein>
    <submittedName>
        <fullName evidence="5">(4Fe-4S)-binding protein</fullName>
    </submittedName>
</protein>
<dbReference type="AlphaFoldDB" id="A0A399G0F4"/>
<dbReference type="PANTHER" id="PTHR40447:SF1">
    <property type="entry name" value="ANAEROBIC SULFITE REDUCTASE SUBUNIT A"/>
    <property type="match status" value="1"/>
</dbReference>
<dbReference type="PANTHER" id="PTHR40447">
    <property type="entry name" value="ANAEROBIC SULFITE REDUCTASE SUBUNIT A"/>
    <property type="match status" value="1"/>
</dbReference>
<dbReference type="Gene3D" id="1.10.1060.10">
    <property type="entry name" value="Alpha-helical ferredoxin"/>
    <property type="match status" value="1"/>
</dbReference>
<keyword evidence="1" id="KW-0479">Metal-binding</keyword>
<gene>
    <name evidence="5" type="ORF">B9J77_00225</name>
</gene>
<keyword evidence="2" id="KW-0408">Iron</keyword>
<dbReference type="InterPro" id="IPR017900">
    <property type="entry name" value="4Fe4S_Fe_S_CS"/>
</dbReference>
<feature type="domain" description="4Fe-4S ferredoxin-type" evidence="4">
    <location>
        <begin position="226"/>
        <end position="257"/>
    </location>
</feature>
<dbReference type="SUPFAM" id="SSF46548">
    <property type="entry name" value="alpha-helical ferredoxin"/>
    <property type="match status" value="1"/>
</dbReference>
<accession>A0A399G0F4</accession>
<feature type="domain" description="4Fe-4S ferredoxin-type" evidence="4">
    <location>
        <begin position="305"/>
        <end position="336"/>
    </location>
</feature>
<dbReference type="Pfam" id="PF17179">
    <property type="entry name" value="Fer4_22"/>
    <property type="match status" value="1"/>
</dbReference>
<dbReference type="PROSITE" id="PS51379">
    <property type="entry name" value="4FE4S_FER_2"/>
    <property type="match status" value="2"/>
</dbReference>
<comment type="caution">
    <text evidence="5">The sequence shown here is derived from an EMBL/GenBank/DDBJ whole genome shotgun (WGS) entry which is preliminary data.</text>
</comment>
<dbReference type="InterPro" id="IPR009051">
    <property type="entry name" value="Helical_ferredxn"/>
</dbReference>
<proteinExistence type="predicted"/>
<evidence type="ECO:0000256" key="2">
    <source>
        <dbReference type="ARBA" id="ARBA00023004"/>
    </source>
</evidence>